<keyword evidence="1" id="KW-0812">Transmembrane</keyword>
<evidence type="ECO:0000313" key="5">
    <source>
        <dbReference type="Proteomes" id="UP000239236"/>
    </source>
</evidence>
<dbReference type="Proteomes" id="UP000239236">
    <property type="component" value="Unassembled WGS sequence"/>
</dbReference>
<keyword evidence="1" id="KW-1133">Transmembrane helix</keyword>
<dbReference type="EMBL" id="NUSP01000004">
    <property type="protein sequence ID" value="PHD62933.1"/>
    <property type="molecule type" value="Genomic_DNA"/>
</dbReference>
<dbReference type="Proteomes" id="UP000223364">
    <property type="component" value="Unassembled WGS sequence"/>
</dbReference>
<proteinExistence type="predicted"/>
<comment type="caution">
    <text evidence="2">The sequence shown here is derived from an EMBL/GenBank/DDBJ whole genome shotgun (WGS) entry which is preliminary data.</text>
</comment>
<protein>
    <submittedName>
        <fullName evidence="2">Uncharacterized protein</fullName>
    </submittedName>
</protein>
<evidence type="ECO:0000256" key="1">
    <source>
        <dbReference type="SAM" id="Phobius"/>
    </source>
</evidence>
<sequence>MAQLLHNMTSIFLTTLLCFKRIYCKLKFFFISGHFHFLLHFETLSFVLHLKYVLENKFSNKRATIAKIKMLTNLYQGLKPEVAKYLEEKVYFHNKQISNVVNKM</sequence>
<dbReference type="AlphaFoldDB" id="A0A2C4QES9"/>
<gene>
    <name evidence="3" type="ORF">C6357_05580</name>
    <name evidence="2" type="ORF">COF57_04905</name>
</gene>
<feature type="transmembrane region" description="Helical" evidence="1">
    <location>
        <begin position="34"/>
        <end position="54"/>
    </location>
</feature>
<evidence type="ECO:0000313" key="3">
    <source>
        <dbReference type="EMBL" id="PRT43404.1"/>
    </source>
</evidence>
<dbReference type="RefSeq" id="WP_060489997.1">
    <property type="nucleotide sequence ID" value="NZ_LJXA01000025.1"/>
</dbReference>
<reference evidence="3 5" key="2">
    <citation type="submission" date="2018-03" db="EMBL/GenBank/DDBJ databases">
        <title>Genotypic and phenotypic analysis of antagonistic Bacillus spp. isolated from rhizosphere soil of plants in Tibet.</title>
        <authorList>
            <person name="Borriss R."/>
            <person name="Lasch P."/>
            <person name="Wu L."/>
            <person name="Wu H."/>
            <person name="Gao X."/>
        </authorList>
    </citation>
    <scope>NUCLEOTIDE SEQUENCE [LARGE SCALE GENOMIC DNA]</scope>
    <source>
        <strain evidence="3 5">NMSW16</strain>
    </source>
</reference>
<name>A0A2C4QES9_9BACI</name>
<accession>A0A2C4QES9</accession>
<evidence type="ECO:0000313" key="4">
    <source>
        <dbReference type="Proteomes" id="UP000223364"/>
    </source>
</evidence>
<reference evidence="2 4" key="1">
    <citation type="submission" date="2017-09" db="EMBL/GenBank/DDBJ databases">
        <title>Large-scale bioinformatics analysis of Bacillus genomes uncovers conserved roles of natural products in bacterial physiology.</title>
        <authorList>
            <consortium name="Agbiome Team Llc"/>
            <person name="Bleich R.M."/>
            <person name="Grubbs K.J."/>
            <person name="Santa Maria K.C."/>
            <person name="Allen S.E."/>
            <person name="Farag S."/>
            <person name="Shank E.A."/>
            <person name="Bowers A."/>
        </authorList>
    </citation>
    <scope>NUCLEOTIDE SEQUENCE [LARGE SCALE GENOMIC DNA]</scope>
    <source>
        <strain evidence="2 4">AFS044295</strain>
    </source>
</reference>
<evidence type="ECO:0000313" key="2">
    <source>
        <dbReference type="EMBL" id="PHD62933.1"/>
    </source>
</evidence>
<dbReference type="EMBL" id="PVRR01000001">
    <property type="protein sequence ID" value="PRT43404.1"/>
    <property type="molecule type" value="Genomic_DNA"/>
</dbReference>
<keyword evidence="1" id="KW-0472">Membrane</keyword>
<keyword evidence="5" id="KW-1185">Reference proteome</keyword>
<organism evidence="2 4">
    <name type="scientific">Bacillus wiedmannii</name>
    <dbReference type="NCBI Taxonomy" id="1890302"/>
    <lineage>
        <taxon>Bacteria</taxon>
        <taxon>Bacillati</taxon>
        <taxon>Bacillota</taxon>
        <taxon>Bacilli</taxon>
        <taxon>Bacillales</taxon>
        <taxon>Bacillaceae</taxon>
        <taxon>Bacillus</taxon>
        <taxon>Bacillus cereus group</taxon>
    </lineage>
</organism>